<dbReference type="EMBL" id="DVND01000148">
    <property type="protein sequence ID" value="HIU48836.1"/>
    <property type="molecule type" value="Genomic_DNA"/>
</dbReference>
<dbReference type="InterPro" id="IPR024434">
    <property type="entry name" value="TSCPD_dom"/>
</dbReference>
<dbReference type="GO" id="GO:0000166">
    <property type="term" value="F:nucleotide binding"/>
    <property type="evidence" value="ECO:0007669"/>
    <property type="project" value="UniProtKB-KW"/>
</dbReference>
<dbReference type="GO" id="GO:0071897">
    <property type="term" value="P:DNA biosynthetic process"/>
    <property type="evidence" value="ECO:0007669"/>
    <property type="project" value="UniProtKB-KW"/>
</dbReference>
<dbReference type="GO" id="GO:0004748">
    <property type="term" value="F:ribonucleoside-diphosphate reductase activity, thioredoxin disulfide as acceptor"/>
    <property type="evidence" value="ECO:0007669"/>
    <property type="project" value="UniProtKB-EC"/>
</dbReference>
<dbReference type="AlphaFoldDB" id="A0A9D1LVQ8"/>
<accession>A0A9D1LVQ8</accession>
<dbReference type="InterPro" id="IPR023806">
    <property type="entry name" value="CHP03905"/>
</dbReference>
<evidence type="ECO:0000256" key="2">
    <source>
        <dbReference type="ARBA" id="ARBA00012274"/>
    </source>
</evidence>
<comment type="similarity">
    <text evidence="1">Belongs to the ribonucleoside diphosphate reductase class-2 family.</text>
</comment>
<name>A0A9D1LVQ8_9FIRM</name>
<organism evidence="7 8">
    <name type="scientific">Candidatus Avimonoglobus intestinipullorum</name>
    <dbReference type="NCBI Taxonomy" id="2840699"/>
    <lineage>
        <taxon>Bacteria</taxon>
        <taxon>Bacillati</taxon>
        <taxon>Bacillota</taxon>
        <taxon>Clostridia</taxon>
        <taxon>Eubacteriales</taxon>
        <taxon>Candidatus Avimonoglobus</taxon>
    </lineage>
</organism>
<dbReference type="Proteomes" id="UP000824111">
    <property type="component" value="Unassembled WGS sequence"/>
</dbReference>
<reference evidence="7" key="1">
    <citation type="submission" date="2020-10" db="EMBL/GenBank/DDBJ databases">
        <authorList>
            <person name="Gilroy R."/>
        </authorList>
    </citation>
    <scope>NUCLEOTIDE SEQUENCE</scope>
    <source>
        <strain evidence="7">ChiSjej4B22-9803</strain>
    </source>
</reference>
<reference evidence="7" key="2">
    <citation type="journal article" date="2021" name="PeerJ">
        <title>Extensive microbial diversity within the chicken gut microbiome revealed by metagenomics and culture.</title>
        <authorList>
            <person name="Gilroy R."/>
            <person name="Ravi A."/>
            <person name="Getino M."/>
            <person name="Pursley I."/>
            <person name="Horton D.L."/>
            <person name="Alikhan N.F."/>
            <person name="Baker D."/>
            <person name="Gharbi K."/>
            <person name="Hall N."/>
            <person name="Watson M."/>
            <person name="Adriaenssens E.M."/>
            <person name="Foster-Nyarko E."/>
            <person name="Jarju S."/>
            <person name="Secka A."/>
            <person name="Antonio M."/>
            <person name="Oren A."/>
            <person name="Chaudhuri R.R."/>
            <person name="La Ragione R."/>
            <person name="Hildebrand F."/>
            <person name="Pallen M.J."/>
        </authorList>
    </citation>
    <scope>NUCLEOTIDE SEQUENCE</scope>
    <source>
        <strain evidence="7">ChiSjej4B22-9803</strain>
    </source>
</reference>
<gene>
    <name evidence="7" type="ORF">IAB04_05685</name>
</gene>
<feature type="domain" description="TSCPD" evidence="6">
    <location>
        <begin position="6"/>
        <end position="79"/>
    </location>
</feature>
<dbReference type="Pfam" id="PF12637">
    <property type="entry name" value="TSCPD"/>
    <property type="match status" value="1"/>
</dbReference>
<evidence type="ECO:0000256" key="1">
    <source>
        <dbReference type="ARBA" id="ARBA00007405"/>
    </source>
</evidence>
<evidence type="ECO:0000259" key="6">
    <source>
        <dbReference type="Pfam" id="PF12637"/>
    </source>
</evidence>
<evidence type="ECO:0000313" key="8">
    <source>
        <dbReference type="Proteomes" id="UP000824111"/>
    </source>
</evidence>
<keyword evidence="4" id="KW-0547">Nucleotide-binding</keyword>
<dbReference type="NCBIfam" id="TIGR03905">
    <property type="entry name" value="TIGR03905_4_Cys"/>
    <property type="match status" value="1"/>
</dbReference>
<comment type="caution">
    <text evidence="7">The sequence shown here is derived from an EMBL/GenBank/DDBJ whole genome shotgun (WGS) entry which is preliminary data.</text>
</comment>
<proteinExistence type="inferred from homology"/>
<sequence length="85" mass="9397">MARFTYRPQGVCSSAIDFEVEDGIVKNVQFTRGCNGNTQGISKLVEGMEVREVIKRLKGTDCSGRGTSCPDQLARALEKSLEQER</sequence>
<keyword evidence="3" id="KW-0237">DNA synthesis</keyword>
<protein>
    <recommendedName>
        <fullName evidence="2">ribonucleoside-diphosphate reductase</fullName>
        <ecNumber evidence="2">1.17.4.1</ecNumber>
    </recommendedName>
</protein>
<evidence type="ECO:0000256" key="3">
    <source>
        <dbReference type="ARBA" id="ARBA00022634"/>
    </source>
</evidence>
<evidence type="ECO:0000256" key="4">
    <source>
        <dbReference type="ARBA" id="ARBA00022741"/>
    </source>
</evidence>
<comment type="catalytic activity">
    <reaction evidence="5">
        <text>a 2'-deoxyribonucleoside 5'-diphosphate + [thioredoxin]-disulfide + H2O = a ribonucleoside 5'-diphosphate + [thioredoxin]-dithiol</text>
        <dbReference type="Rhea" id="RHEA:23252"/>
        <dbReference type="Rhea" id="RHEA-COMP:10698"/>
        <dbReference type="Rhea" id="RHEA-COMP:10700"/>
        <dbReference type="ChEBI" id="CHEBI:15377"/>
        <dbReference type="ChEBI" id="CHEBI:29950"/>
        <dbReference type="ChEBI" id="CHEBI:50058"/>
        <dbReference type="ChEBI" id="CHEBI:57930"/>
        <dbReference type="ChEBI" id="CHEBI:73316"/>
        <dbReference type="EC" id="1.17.4.1"/>
    </reaction>
</comment>
<evidence type="ECO:0000313" key="7">
    <source>
        <dbReference type="EMBL" id="HIU48836.1"/>
    </source>
</evidence>
<evidence type="ECO:0000256" key="5">
    <source>
        <dbReference type="ARBA" id="ARBA00047754"/>
    </source>
</evidence>
<dbReference type="EC" id="1.17.4.1" evidence="2"/>